<keyword evidence="3" id="KW-1185">Reference proteome</keyword>
<reference evidence="2" key="1">
    <citation type="submission" date="2023-10" db="EMBL/GenBank/DDBJ databases">
        <authorList>
            <person name="Chen Y."/>
            <person name="Shah S."/>
            <person name="Dougan E. K."/>
            <person name="Thang M."/>
            <person name="Chan C."/>
        </authorList>
    </citation>
    <scope>NUCLEOTIDE SEQUENCE [LARGE SCALE GENOMIC DNA]</scope>
</reference>
<protein>
    <submittedName>
        <fullName evidence="2">Uncharacterized protein</fullName>
    </submittedName>
</protein>
<feature type="compositionally biased region" description="Low complexity" evidence="1">
    <location>
        <begin position="128"/>
        <end position="143"/>
    </location>
</feature>
<feature type="region of interest" description="Disordered" evidence="1">
    <location>
        <begin position="113"/>
        <end position="150"/>
    </location>
</feature>
<dbReference type="Proteomes" id="UP001189429">
    <property type="component" value="Unassembled WGS sequence"/>
</dbReference>
<sequence>MTMLTARALQQTGGLLLRSRLLELPVAGARAAGTAADPPRAVIELFDSAGGPARPDLLELADLAPQPEDWNSGILLGPVAFPDPAPQGDPMRIGFQLSVDWQIEGARHLAADKHNGEGMGRSPRGKPKPAALLRRAGARAAQRGKGRPLAASCEQVEAGTAAQLLGARSAPAPSQRGAAKEALATASGLRQRADGWAQWPGSTGPRGRGLLALKRAIEREPQKWPAHVDAATFAELGCDAAELLMACGFPYGLAGERSRAAVAANAGVVASGETPAAQGQRVRRLPPLAFARAPRPAGGPASACLAAPLTAKQQLFRRLGDKFPGCCRVGFWVPPLTGGVAGTRRAATGLVNDWRLGGSARRAGRLGIPARGATSGLQEAVAPPERGSIFRGGCLSISTDDVEHFFHLPQLPGARAQEAVLGGDLGADEQPGQGAPCEVDYLRQRGRGRVASAPAAPVAGLAETDAEQCALDELSARMVSAFWRAVEVRLPTLPAARLRPWIINATLELITSRSDAWKTGDCAKKKQLRGMIEAESHSDLEGLRLRRSAERIGALAAQAGARCVGGDEPRARWGPAALCCRRRAPAPEPQRDPIKRDLLGFQTTQDSERWSSRKGETVALATPPVMLTVQLPDDYEPGMPVSMEGPHGRIEVPGPSDPDAKPGSVLHFSLAPSPDFQVEVPEGAGIGAEVRLRRPDGVEISVPVPKGLRPGDTFNISPPALMVRVPEGCAPGQRVVFKEPGAGESEWCRVVVPEGVVPGGYFAARLPPPSEPKSKPRAGPAYSSRAKGA</sequence>
<evidence type="ECO:0000256" key="1">
    <source>
        <dbReference type="SAM" id="MobiDB-lite"/>
    </source>
</evidence>
<gene>
    <name evidence="2" type="ORF">PCOR1329_LOCUS8264</name>
</gene>
<dbReference type="EMBL" id="CAUYUJ010002259">
    <property type="protein sequence ID" value="CAK0799966.1"/>
    <property type="molecule type" value="Genomic_DNA"/>
</dbReference>
<organism evidence="2 3">
    <name type="scientific">Prorocentrum cordatum</name>
    <dbReference type="NCBI Taxonomy" id="2364126"/>
    <lineage>
        <taxon>Eukaryota</taxon>
        <taxon>Sar</taxon>
        <taxon>Alveolata</taxon>
        <taxon>Dinophyceae</taxon>
        <taxon>Prorocentrales</taxon>
        <taxon>Prorocentraceae</taxon>
        <taxon>Prorocentrum</taxon>
    </lineage>
</organism>
<evidence type="ECO:0000313" key="3">
    <source>
        <dbReference type="Proteomes" id="UP001189429"/>
    </source>
</evidence>
<comment type="caution">
    <text evidence="2">The sequence shown here is derived from an EMBL/GenBank/DDBJ whole genome shotgun (WGS) entry which is preliminary data.</text>
</comment>
<name>A0ABN9Q9U9_9DINO</name>
<accession>A0ABN9Q9U9</accession>
<feature type="region of interest" description="Disordered" evidence="1">
    <location>
        <begin position="764"/>
        <end position="789"/>
    </location>
</feature>
<proteinExistence type="predicted"/>
<evidence type="ECO:0000313" key="2">
    <source>
        <dbReference type="EMBL" id="CAK0799966.1"/>
    </source>
</evidence>